<proteinExistence type="inferred from homology"/>
<feature type="domain" description="Rhodopsin" evidence="8">
    <location>
        <begin position="47"/>
        <end position="287"/>
    </location>
</feature>
<evidence type="ECO:0000256" key="5">
    <source>
        <dbReference type="ARBA" id="ARBA00038359"/>
    </source>
</evidence>
<reference evidence="9 10" key="1">
    <citation type="journal article" date="2024" name="J. Plant Pathol.">
        <title>Sequence and assembly of the genome of Seiridium unicorne, isolate CBS 538.82, causal agent of cypress canker disease.</title>
        <authorList>
            <person name="Scali E."/>
            <person name="Rocca G.D."/>
            <person name="Danti R."/>
            <person name="Garbelotto M."/>
            <person name="Barberini S."/>
            <person name="Baroncelli R."/>
            <person name="Emiliani G."/>
        </authorList>
    </citation>
    <scope>NUCLEOTIDE SEQUENCE [LARGE SCALE GENOMIC DNA]</scope>
    <source>
        <strain evidence="9 10">BM-138-508</strain>
    </source>
</reference>
<dbReference type="Pfam" id="PF20684">
    <property type="entry name" value="Fung_rhodopsin"/>
    <property type="match status" value="1"/>
</dbReference>
<comment type="subcellular location">
    <subcellularLocation>
        <location evidence="1">Membrane</location>
        <topology evidence="1">Multi-pass membrane protein</topology>
    </subcellularLocation>
</comment>
<organism evidence="9 10">
    <name type="scientific">Seiridium unicorne</name>
    <dbReference type="NCBI Taxonomy" id="138068"/>
    <lineage>
        <taxon>Eukaryota</taxon>
        <taxon>Fungi</taxon>
        <taxon>Dikarya</taxon>
        <taxon>Ascomycota</taxon>
        <taxon>Pezizomycotina</taxon>
        <taxon>Sordariomycetes</taxon>
        <taxon>Xylariomycetidae</taxon>
        <taxon>Amphisphaeriales</taxon>
        <taxon>Sporocadaceae</taxon>
        <taxon>Seiridium</taxon>
    </lineage>
</organism>
<evidence type="ECO:0000256" key="7">
    <source>
        <dbReference type="SAM" id="Phobius"/>
    </source>
</evidence>
<dbReference type="EMBL" id="JARVKF010000113">
    <property type="protein sequence ID" value="KAK9422474.1"/>
    <property type="molecule type" value="Genomic_DNA"/>
</dbReference>
<evidence type="ECO:0000259" key="8">
    <source>
        <dbReference type="Pfam" id="PF20684"/>
    </source>
</evidence>
<protein>
    <recommendedName>
        <fullName evidence="8">Rhodopsin domain-containing protein</fullName>
    </recommendedName>
</protein>
<feature type="transmembrane region" description="Helical" evidence="7">
    <location>
        <begin position="226"/>
        <end position="246"/>
    </location>
</feature>
<dbReference type="InterPro" id="IPR049326">
    <property type="entry name" value="Rhodopsin_dom_fungi"/>
</dbReference>
<dbReference type="InterPro" id="IPR052337">
    <property type="entry name" value="SAT4-like"/>
</dbReference>
<accession>A0ABR2V7D2</accession>
<name>A0ABR2V7D2_9PEZI</name>
<feature type="transmembrane region" description="Helical" evidence="7">
    <location>
        <begin position="108"/>
        <end position="130"/>
    </location>
</feature>
<dbReference type="Proteomes" id="UP001408356">
    <property type="component" value="Unassembled WGS sequence"/>
</dbReference>
<keyword evidence="2 7" id="KW-0812">Transmembrane</keyword>
<feature type="transmembrane region" description="Helical" evidence="7">
    <location>
        <begin position="63"/>
        <end position="88"/>
    </location>
</feature>
<gene>
    <name evidence="9" type="ORF">SUNI508_04830</name>
</gene>
<evidence type="ECO:0000256" key="3">
    <source>
        <dbReference type="ARBA" id="ARBA00022989"/>
    </source>
</evidence>
<keyword evidence="3 7" id="KW-1133">Transmembrane helix</keyword>
<feature type="transmembrane region" description="Helical" evidence="7">
    <location>
        <begin position="195"/>
        <end position="214"/>
    </location>
</feature>
<sequence>MTVVQVQTIWPRQYSGSTAGGDEPSNVPTILGVVGTMMGLSTICVFLRIYVRGAVIKMFGLDDGVIVLAFLTAVGSMICLVAETKYGAGRHFSDITLDEFSQLSYWQYIHGPLLVSGISLVKISLGFFLLRFVQGLWYKRFIIFMIVFLALFTISCDLTLTLQCMPPMAAYMFPRPPDASCFSADTFLAISTFNGVMNIITDAVFLLLPVPVIVGLQVNTRTKASLLFILSLGSFACVASIVRVYVGSHLFQDFDYTWAYAFFIWNYAELHTAIIAACLPALRPLFASMLENTSRRLRATGYMYGSSRYANKYGPTSNNRSGYHRQEDAVGLESLRRINHLEDGTYKARVTSASGTGVSRGDDSSENGILPPKGAVVKTTQIVVSEGGPRV</sequence>
<evidence type="ECO:0000256" key="4">
    <source>
        <dbReference type="ARBA" id="ARBA00023136"/>
    </source>
</evidence>
<keyword evidence="4 7" id="KW-0472">Membrane</keyword>
<dbReference type="PANTHER" id="PTHR33048:SF167">
    <property type="entry name" value="INTEGRAL MEMBRANE PROTEIN"/>
    <property type="match status" value="1"/>
</dbReference>
<keyword evidence="10" id="KW-1185">Reference proteome</keyword>
<evidence type="ECO:0000256" key="2">
    <source>
        <dbReference type="ARBA" id="ARBA00022692"/>
    </source>
</evidence>
<feature type="transmembrane region" description="Helical" evidence="7">
    <location>
        <begin position="30"/>
        <end position="51"/>
    </location>
</feature>
<feature type="transmembrane region" description="Helical" evidence="7">
    <location>
        <begin position="142"/>
        <end position="162"/>
    </location>
</feature>
<comment type="similarity">
    <text evidence="5">Belongs to the SAT4 family.</text>
</comment>
<evidence type="ECO:0000256" key="1">
    <source>
        <dbReference type="ARBA" id="ARBA00004141"/>
    </source>
</evidence>
<evidence type="ECO:0000313" key="10">
    <source>
        <dbReference type="Proteomes" id="UP001408356"/>
    </source>
</evidence>
<comment type="caution">
    <text evidence="9">The sequence shown here is derived from an EMBL/GenBank/DDBJ whole genome shotgun (WGS) entry which is preliminary data.</text>
</comment>
<dbReference type="PANTHER" id="PTHR33048">
    <property type="entry name" value="PTH11-LIKE INTEGRAL MEMBRANE PROTEIN (AFU_ORTHOLOGUE AFUA_5G11245)"/>
    <property type="match status" value="1"/>
</dbReference>
<evidence type="ECO:0000256" key="6">
    <source>
        <dbReference type="SAM" id="MobiDB-lite"/>
    </source>
</evidence>
<feature type="transmembrane region" description="Helical" evidence="7">
    <location>
        <begin position="258"/>
        <end position="282"/>
    </location>
</feature>
<evidence type="ECO:0000313" key="9">
    <source>
        <dbReference type="EMBL" id="KAK9422474.1"/>
    </source>
</evidence>
<feature type="region of interest" description="Disordered" evidence="6">
    <location>
        <begin position="352"/>
        <end position="372"/>
    </location>
</feature>